<evidence type="ECO:0000256" key="2">
    <source>
        <dbReference type="ARBA" id="ARBA00004323"/>
    </source>
</evidence>
<evidence type="ECO:0000256" key="4">
    <source>
        <dbReference type="ARBA" id="ARBA00005680"/>
    </source>
</evidence>
<gene>
    <name evidence="19" type="primary">LOC116289058</name>
</gene>
<evidence type="ECO:0000256" key="9">
    <source>
        <dbReference type="ARBA" id="ARBA00022734"/>
    </source>
</evidence>
<dbReference type="GO" id="GO:0000139">
    <property type="term" value="C:Golgi membrane"/>
    <property type="evidence" value="ECO:0007669"/>
    <property type="project" value="UniProtKB-SubCell"/>
</dbReference>
<evidence type="ECO:0000256" key="6">
    <source>
        <dbReference type="ARBA" id="ARBA00022679"/>
    </source>
</evidence>
<evidence type="ECO:0000256" key="10">
    <source>
        <dbReference type="ARBA" id="ARBA00022968"/>
    </source>
</evidence>
<protein>
    <recommendedName>
        <fullName evidence="16">Polypeptide N-acetylgalactosaminyltransferase</fullName>
        <ecNumber evidence="16">2.4.1.-</ecNumber>
    </recommendedName>
    <alternativeName>
        <fullName evidence="16">Protein-UDP acetylgalactosaminyltransferase</fullName>
    </alternativeName>
</protein>
<keyword evidence="15 16" id="KW-0464">Manganese</keyword>
<dbReference type="Gene3D" id="3.90.550.10">
    <property type="entry name" value="Spore Coat Polysaccharide Biosynthesis Protein SpsA, Chain A"/>
    <property type="match status" value="1"/>
</dbReference>
<dbReference type="SMART" id="SM00458">
    <property type="entry name" value="RICIN"/>
    <property type="match status" value="1"/>
</dbReference>
<dbReference type="GeneID" id="116289058"/>
<dbReference type="SUPFAM" id="SSF53448">
    <property type="entry name" value="Nucleotide-diphospho-sugar transferases"/>
    <property type="match status" value="1"/>
</dbReference>
<dbReference type="Pfam" id="PF00652">
    <property type="entry name" value="Ricin_B_lectin"/>
    <property type="match status" value="1"/>
</dbReference>
<dbReference type="InterPro" id="IPR000772">
    <property type="entry name" value="Ricin_B_lectin"/>
</dbReference>
<keyword evidence="5 16" id="KW-0328">Glycosyltransferase</keyword>
<keyword evidence="10" id="KW-0735">Signal-anchor</keyword>
<keyword evidence="8" id="KW-0479">Metal-binding</keyword>
<comment type="subcellular location">
    <subcellularLocation>
        <location evidence="2 16">Golgi apparatus membrane</location>
        <topology evidence="2 16">Single-pass type II membrane protein</topology>
    </subcellularLocation>
</comment>
<evidence type="ECO:0000256" key="7">
    <source>
        <dbReference type="ARBA" id="ARBA00022692"/>
    </source>
</evidence>
<dbReference type="Gene3D" id="2.80.10.50">
    <property type="match status" value="1"/>
</dbReference>
<dbReference type="CDD" id="cd23437">
    <property type="entry name" value="beta-trefoil_Ricin_GALNT7"/>
    <property type="match status" value="1"/>
</dbReference>
<dbReference type="KEGG" id="aten:116289058"/>
<dbReference type="SUPFAM" id="SSF50370">
    <property type="entry name" value="Ricin B-like lectins"/>
    <property type="match status" value="1"/>
</dbReference>
<evidence type="ECO:0000313" key="19">
    <source>
        <dbReference type="RefSeq" id="XP_031551805.1"/>
    </source>
</evidence>
<dbReference type="GO" id="GO:0006493">
    <property type="term" value="P:protein O-linked glycosylation"/>
    <property type="evidence" value="ECO:0007669"/>
    <property type="project" value="TreeGrafter"/>
</dbReference>
<keyword evidence="12 16" id="KW-0333">Golgi apparatus</keyword>
<evidence type="ECO:0000313" key="18">
    <source>
        <dbReference type="Proteomes" id="UP000515163"/>
    </source>
</evidence>
<evidence type="ECO:0000256" key="16">
    <source>
        <dbReference type="RuleBase" id="RU361242"/>
    </source>
</evidence>
<evidence type="ECO:0000256" key="8">
    <source>
        <dbReference type="ARBA" id="ARBA00022723"/>
    </source>
</evidence>
<dbReference type="FunCoup" id="A0A6P8HGX0">
    <property type="interactions" value="298"/>
</dbReference>
<evidence type="ECO:0000256" key="1">
    <source>
        <dbReference type="ARBA" id="ARBA00001936"/>
    </source>
</evidence>
<keyword evidence="9 16" id="KW-0430">Lectin</keyword>
<keyword evidence="7" id="KW-0812">Transmembrane</keyword>
<evidence type="ECO:0000256" key="14">
    <source>
        <dbReference type="ARBA" id="ARBA00023157"/>
    </source>
</evidence>
<dbReference type="InterPro" id="IPR029044">
    <property type="entry name" value="Nucleotide-diphossugar_trans"/>
</dbReference>
<comment type="cofactor">
    <cofactor evidence="1 16">
        <name>Mn(2+)</name>
        <dbReference type="ChEBI" id="CHEBI:29035"/>
    </cofactor>
</comment>
<dbReference type="CDD" id="cd02510">
    <property type="entry name" value="pp-GalNAc-T"/>
    <property type="match status" value="1"/>
</dbReference>
<evidence type="ECO:0000259" key="17">
    <source>
        <dbReference type="SMART" id="SM00458"/>
    </source>
</evidence>
<accession>A0A6P8HGX0</accession>
<dbReference type="Pfam" id="PF00535">
    <property type="entry name" value="Glycos_transf_2"/>
    <property type="match status" value="1"/>
</dbReference>
<dbReference type="OrthoDB" id="5947194at2759"/>
<dbReference type="PROSITE" id="PS50231">
    <property type="entry name" value="RICIN_B_LECTIN"/>
    <property type="match status" value="1"/>
</dbReference>
<reference evidence="19" key="1">
    <citation type="submission" date="2025-08" db="UniProtKB">
        <authorList>
            <consortium name="RefSeq"/>
        </authorList>
    </citation>
    <scope>IDENTIFICATION</scope>
    <source>
        <tissue evidence="19">Tentacle</tissue>
    </source>
</reference>
<dbReference type="RefSeq" id="XP_031551805.1">
    <property type="nucleotide sequence ID" value="XM_031695945.1"/>
</dbReference>
<dbReference type="AlphaFoldDB" id="A0A6P8HGX0"/>
<dbReference type="InterPro" id="IPR035992">
    <property type="entry name" value="Ricin_B-like_lectins"/>
</dbReference>
<keyword evidence="13" id="KW-0472">Membrane</keyword>
<dbReference type="UniPathway" id="UPA00378"/>
<keyword evidence="6 16" id="KW-0808">Transferase</keyword>
<dbReference type="EC" id="2.4.1.-" evidence="16"/>
<keyword evidence="11" id="KW-1133">Transmembrane helix</keyword>
<evidence type="ECO:0000256" key="3">
    <source>
        <dbReference type="ARBA" id="ARBA00004922"/>
    </source>
</evidence>
<dbReference type="PANTHER" id="PTHR11675">
    <property type="entry name" value="N-ACETYLGALACTOSAMINYLTRANSFERASE"/>
    <property type="match status" value="1"/>
</dbReference>
<evidence type="ECO:0000256" key="5">
    <source>
        <dbReference type="ARBA" id="ARBA00022676"/>
    </source>
</evidence>
<dbReference type="GO" id="GO:0004653">
    <property type="term" value="F:polypeptide N-acetylgalactosaminyltransferase activity"/>
    <property type="evidence" value="ECO:0007669"/>
    <property type="project" value="TreeGrafter"/>
</dbReference>
<feature type="domain" description="Ricin B lectin" evidence="17">
    <location>
        <begin position="462"/>
        <end position="580"/>
    </location>
</feature>
<dbReference type="PANTHER" id="PTHR11675:SF43">
    <property type="entry name" value="POLYPEPTIDE N-ACETYLGALACTOSAMINYLTRANSFERASE 1"/>
    <property type="match status" value="1"/>
</dbReference>
<dbReference type="Proteomes" id="UP000515163">
    <property type="component" value="Unplaced"/>
</dbReference>
<dbReference type="GO" id="GO:0030246">
    <property type="term" value="F:carbohydrate binding"/>
    <property type="evidence" value="ECO:0007669"/>
    <property type="project" value="UniProtKB-KW"/>
</dbReference>
<comment type="pathway">
    <text evidence="3 16">Protein modification; protein glycosylation.</text>
</comment>
<evidence type="ECO:0000256" key="15">
    <source>
        <dbReference type="ARBA" id="ARBA00023211"/>
    </source>
</evidence>
<dbReference type="InterPro" id="IPR001173">
    <property type="entry name" value="Glyco_trans_2-like"/>
</dbReference>
<keyword evidence="14 16" id="KW-1015">Disulfide bond</keyword>
<evidence type="ECO:0000256" key="13">
    <source>
        <dbReference type="ARBA" id="ARBA00023136"/>
    </source>
</evidence>
<organism evidence="18 19">
    <name type="scientific">Actinia tenebrosa</name>
    <name type="common">Australian red waratah sea anemone</name>
    <dbReference type="NCBI Taxonomy" id="6105"/>
    <lineage>
        <taxon>Eukaryota</taxon>
        <taxon>Metazoa</taxon>
        <taxon>Cnidaria</taxon>
        <taxon>Anthozoa</taxon>
        <taxon>Hexacorallia</taxon>
        <taxon>Actiniaria</taxon>
        <taxon>Actiniidae</taxon>
        <taxon>Actinia</taxon>
    </lineage>
</organism>
<keyword evidence="18" id="KW-1185">Reference proteome</keyword>
<dbReference type="InterPro" id="IPR045885">
    <property type="entry name" value="GalNAc-T"/>
</dbReference>
<comment type="similarity">
    <text evidence="4 16">Belongs to the glycosyltransferase 2 family. GalNAc-T subfamily.</text>
</comment>
<dbReference type="GO" id="GO:0046872">
    <property type="term" value="F:metal ion binding"/>
    <property type="evidence" value="ECO:0007669"/>
    <property type="project" value="UniProtKB-KW"/>
</dbReference>
<name>A0A6P8HGX0_ACTTE</name>
<sequence length="593" mass="68007">MMFRSPKKRYIVTTIFLTSSFWLAIELVLLNYTNRLNVEYSSSVQIIQGKSKVNADVSSDQLQPSSDEIGINEFKGLYKTPIPHILKQGENGEKVYNSPGEKEIEQGRFQLFQFNELASSKISLLRTIPDNRPETCFNLKYSQTKLPTASVIIIFHNEAWTTLLRTVHTVLARSPPQFLLEIILVDDHSDTEKYDHLGSKLENYIKDFVKVHLIRAPKREGLIRARLIGAKAARGQVLVFLDSHCETNNGWLEPLLARIAVNRTIVVTPDIEVIDLRTFGYAKDQGGNNRGVFNWELTFKWRTIPDYEKERRKSNADPIRSPTMAGGLFAIDKSYFYEIGSYDTAMSYWGGENVEISFRIWMCGGTLEIIPCSKVGHVFRESQPYKIGDGAIDMNNMRLAEVWMDDYKKVFYAMKPQLQGKDFGDISERLELRKRLQCKSFSWYLKNVIPELVVPDLYPLGRGEVRNLGTNQCLDTLGKNDPGGEPGMYMCHGMGNNQFFMFTKQQEFWHDDVCLDLVSGEPDTKVKIYTCHGMGGNQKWSHVKDGPIKHSLYDVCLEAQGDKILVRKCNDAKTQKWRISSYPDEERKKEHIL</sequence>
<evidence type="ECO:0000256" key="11">
    <source>
        <dbReference type="ARBA" id="ARBA00022989"/>
    </source>
</evidence>
<evidence type="ECO:0000256" key="12">
    <source>
        <dbReference type="ARBA" id="ARBA00023034"/>
    </source>
</evidence>
<dbReference type="InParanoid" id="A0A6P8HGX0"/>
<dbReference type="FunFam" id="3.90.550.10:FF:000021">
    <property type="entry name" value="Polypeptide N-acetylgalactosaminyltransferase"/>
    <property type="match status" value="1"/>
</dbReference>
<proteinExistence type="inferred from homology"/>